<feature type="transmembrane region" description="Helical" evidence="4">
    <location>
        <begin position="73"/>
        <end position="100"/>
    </location>
</feature>
<accession>A0A148KMT3</accession>
<evidence type="ECO:0000313" key="6">
    <source>
        <dbReference type="EMBL" id="KXI27555.1"/>
    </source>
</evidence>
<dbReference type="GO" id="GO:0000155">
    <property type="term" value="F:phosphorelay sensor kinase activity"/>
    <property type="evidence" value="ECO:0007669"/>
    <property type="project" value="InterPro"/>
</dbReference>
<dbReference type="Pfam" id="PF07730">
    <property type="entry name" value="HisKA_3"/>
    <property type="match status" value="1"/>
</dbReference>
<reference evidence="7" key="1">
    <citation type="submission" date="2016-02" db="EMBL/GenBank/DDBJ databases">
        <authorList>
            <person name="Schultz-Johansen M."/>
            <person name="Glaring M.A."/>
            <person name="Bech P.K."/>
            <person name="Stougaard P."/>
        </authorList>
    </citation>
    <scope>NUCLEOTIDE SEQUENCE [LARGE SCALE GENOMIC DNA]</scope>
    <source>
        <strain evidence="7">S66</strain>
    </source>
</reference>
<keyword evidence="4" id="KW-0812">Transmembrane</keyword>
<feature type="domain" description="Histidine kinase" evidence="5">
    <location>
        <begin position="286"/>
        <end position="376"/>
    </location>
</feature>
<dbReference type="OrthoDB" id="9797605at2"/>
<dbReference type="InterPro" id="IPR005467">
    <property type="entry name" value="His_kinase_dom"/>
</dbReference>
<evidence type="ECO:0000256" key="3">
    <source>
        <dbReference type="ARBA" id="ARBA00023012"/>
    </source>
</evidence>
<dbReference type="EMBL" id="LSNE01000010">
    <property type="protein sequence ID" value="KXI27555.1"/>
    <property type="molecule type" value="Genomic_DNA"/>
</dbReference>
<evidence type="ECO:0000313" key="7">
    <source>
        <dbReference type="Proteomes" id="UP000070299"/>
    </source>
</evidence>
<evidence type="ECO:0000256" key="2">
    <source>
        <dbReference type="ARBA" id="ARBA00022777"/>
    </source>
</evidence>
<dbReference type="STRING" id="1799789.AX660_00955"/>
<dbReference type="SUPFAM" id="SSF55874">
    <property type="entry name" value="ATPase domain of HSP90 chaperone/DNA topoisomerase II/histidine kinase"/>
    <property type="match status" value="1"/>
</dbReference>
<dbReference type="GO" id="GO:0046983">
    <property type="term" value="F:protein dimerization activity"/>
    <property type="evidence" value="ECO:0007669"/>
    <property type="project" value="InterPro"/>
</dbReference>
<dbReference type="InterPro" id="IPR036890">
    <property type="entry name" value="HATPase_C_sf"/>
</dbReference>
<dbReference type="PROSITE" id="PS50109">
    <property type="entry name" value="HIS_KIN"/>
    <property type="match status" value="1"/>
</dbReference>
<comment type="caution">
    <text evidence="6">The sequence shown here is derived from an EMBL/GenBank/DDBJ whole genome shotgun (WGS) entry which is preliminary data.</text>
</comment>
<dbReference type="Gene3D" id="3.30.565.10">
    <property type="entry name" value="Histidine kinase-like ATPase, C-terminal domain"/>
    <property type="match status" value="1"/>
</dbReference>
<feature type="transmembrane region" description="Helical" evidence="4">
    <location>
        <begin position="137"/>
        <end position="154"/>
    </location>
</feature>
<dbReference type="Gene3D" id="1.20.5.1930">
    <property type="match status" value="1"/>
</dbReference>
<evidence type="ECO:0000256" key="1">
    <source>
        <dbReference type="ARBA" id="ARBA00022679"/>
    </source>
</evidence>
<keyword evidence="2 6" id="KW-0418">Kinase</keyword>
<keyword evidence="3" id="KW-0902">Two-component regulatory system</keyword>
<feature type="transmembrane region" description="Helical" evidence="4">
    <location>
        <begin position="48"/>
        <end position="67"/>
    </location>
</feature>
<dbReference type="InterPro" id="IPR003594">
    <property type="entry name" value="HATPase_dom"/>
</dbReference>
<dbReference type="GO" id="GO:0016020">
    <property type="term" value="C:membrane"/>
    <property type="evidence" value="ECO:0007669"/>
    <property type="project" value="InterPro"/>
</dbReference>
<feature type="transmembrane region" description="Helical" evidence="4">
    <location>
        <begin position="112"/>
        <end position="131"/>
    </location>
</feature>
<keyword evidence="1" id="KW-0808">Transferase</keyword>
<feature type="transmembrane region" description="Helical" evidence="4">
    <location>
        <begin position="21"/>
        <end position="41"/>
    </location>
</feature>
<dbReference type="Proteomes" id="UP000070299">
    <property type="component" value="Unassembled WGS sequence"/>
</dbReference>
<keyword evidence="4" id="KW-0472">Membrane</keyword>
<dbReference type="InterPro" id="IPR011712">
    <property type="entry name" value="Sig_transdc_His_kin_sub3_dim/P"/>
</dbReference>
<dbReference type="PANTHER" id="PTHR24421">
    <property type="entry name" value="NITRATE/NITRITE SENSOR PROTEIN NARX-RELATED"/>
    <property type="match status" value="1"/>
</dbReference>
<keyword evidence="4" id="KW-1133">Transmembrane helix</keyword>
<dbReference type="InterPro" id="IPR050482">
    <property type="entry name" value="Sensor_HK_TwoCompSys"/>
</dbReference>
<gene>
    <name evidence="6" type="ORF">AX660_00955</name>
</gene>
<dbReference type="AlphaFoldDB" id="A0A148KMT3"/>
<evidence type="ECO:0000259" key="5">
    <source>
        <dbReference type="PROSITE" id="PS50109"/>
    </source>
</evidence>
<evidence type="ECO:0000256" key="4">
    <source>
        <dbReference type="SAM" id="Phobius"/>
    </source>
</evidence>
<dbReference type="SMART" id="SM00387">
    <property type="entry name" value="HATPase_c"/>
    <property type="match status" value="1"/>
</dbReference>
<dbReference type="CDD" id="cd16917">
    <property type="entry name" value="HATPase_UhpB-NarQ-NarX-like"/>
    <property type="match status" value="1"/>
</dbReference>
<dbReference type="Pfam" id="PF02518">
    <property type="entry name" value="HATPase_c"/>
    <property type="match status" value="1"/>
</dbReference>
<proteinExistence type="predicted"/>
<dbReference type="PANTHER" id="PTHR24421:SF63">
    <property type="entry name" value="SENSOR HISTIDINE KINASE DESK"/>
    <property type="match status" value="1"/>
</dbReference>
<dbReference type="RefSeq" id="WP_068380130.1">
    <property type="nucleotide sequence ID" value="NZ_LSNE01000010.1"/>
</dbReference>
<organism evidence="6 7">
    <name type="scientific">Paraglaciecola hydrolytica</name>
    <dbReference type="NCBI Taxonomy" id="1799789"/>
    <lineage>
        <taxon>Bacteria</taxon>
        <taxon>Pseudomonadati</taxon>
        <taxon>Pseudomonadota</taxon>
        <taxon>Gammaproteobacteria</taxon>
        <taxon>Alteromonadales</taxon>
        <taxon>Alteromonadaceae</taxon>
        <taxon>Paraglaciecola</taxon>
    </lineage>
</organism>
<sequence length="376" mass="42538">MLKLLKAIDYWLLPRNLEEPYSPYVWLIYLPMFFVPVFFYFHSTWQFVATGLICIVFLALYFHYYWVSLEAKLWHLVGIVVLGVIAAYLTPTASTLFIYAAAMCHSLKSIKLAYQVLTGIIVTIVLISLLFDYGVYFYLPALIFSVLTGVTSIYQQALNEKKQELILSQKEAQRLAKVAERERIARDLHDLIGHTFSVITLKADLAGRILDKDLAKAKQEIKQIEDISRAALSQVREVVSGYRSSDLLSELANAKNVFASLSIQFDYHLFDLTETQLEADMQANKELAIVLRELVTNIIKHAKATKVNVEVKKQGQGLVLLVQDDGQGMPEMQSANLGFGLKGIQERINKLHGWVKLDAESKQVGTLSEIYVPLSQ</sequence>
<name>A0A148KMT3_9ALTE</name>
<protein>
    <submittedName>
        <fullName evidence="6">Histidine kinase</fullName>
    </submittedName>
</protein>
<keyword evidence="7" id="KW-1185">Reference proteome</keyword>